<sequence>MSARLAPSPAVRRALAVFGLCTLVIVLLDALVADEATPRGDDRIYELMAQHPFATHTFPFAYRILVPTLVHVLPFGHTFSFNLLAWLCTGASGAVAYVLLRRFDVPDLVAAGLGVVLASSPGLLIVSLRDGRNTDAATVLVMLLAVLFMVDRRPRALAVTLLVAALTRESAMFLVPLTYALWAERWVDRDALRRTALVCAPAILVYAALRLGLPTVGREQVKGYGAGLVQGRIDNVSEGLRAWRTEGRRIALAFGPLWLLAPFALRTTPFARRGLVLVACCLASMTFALDWGRMVLLAAPVVLVAAGVVLERHRRLVLPVLLACLSVNAGYAIHMDRGGVRDGIDHNGLPPYPVR</sequence>
<gene>
    <name evidence="2" type="ORF">NBH00_16090</name>
</gene>
<dbReference type="RefSeq" id="WP_254569611.1">
    <property type="nucleotide sequence ID" value="NZ_CP098502.1"/>
</dbReference>
<evidence type="ECO:0008006" key="4">
    <source>
        <dbReference type="Google" id="ProtNLM"/>
    </source>
</evidence>
<feature type="transmembrane region" description="Helical" evidence="1">
    <location>
        <begin position="294"/>
        <end position="310"/>
    </location>
</feature>
<protein>
    <recommendedName>
        <fullName evidence="4">Glycosyltransferase RgtA/B/C/D-like domain-containing protein</fullName>
    </recommendedName>
</protein>
<feature type="transmembrane region" description="Helical" evidence="1">
    <location>
        <begin position="134"/>
        <end position="150"/>
    </location>
</feature>
<feature type="transmembrane region" description="Helical" evidence="1">
    <location>
        <begin position="194"/>
        <end position="213"/>
    </location>
</feature>
<keyword evidence="3" id="KW-1185">Reference proteome</keyword>
<keyword evidence="1" id="KW-0472">Membrane</keyword>
<feature type="transmembrane region" description="Helical" evidence="1">
    <location>
        <begin position="316"/>
        <end position="333"/>
    </location>
</feature>
<keyword evidence="1" id="KW-1133">Transmembrane helix</keyword>
<feature type="transmembrane region" description="Helical" evidence="1">
    <location>
        <begin position="250"/>
        <end position="265"/>
    </location>
</feature>
<proteinExistence type="predicted"/>
<evidence type="ECO:0000313" key="2">
    <source>
        <dbReference type="EMBL" id="UTI62876.1"/>
    </source>
</evidence>
<keyword evidence="1" id="KW-0812">Transmembrane</keyword>
<feature type="transmembrane region" description="Helical" evidence="1">
    <location>
        <begin position="107"/>
        <end position="128"/>
    </location>
</feature>
<evidence type="ECO:0000256" key="1">
    <source>
        <dbReference type="SAM" id="Phobius"/>
    </source>
</evidence>
<name>A0ABY5DMP6_9ACTN</name>
<feature type="transmembrane region" description="Helical" evidence="1">
    <location>
        <begin position="79"/>
        <end position="100"/>
    </location>
</feature>
<accession>A0ABY5DMP6</accession>
<evidence type="ECO:0000313" key="3">
    <source>
        <dbReference type="Proteomes" id="UP001056035"/>
    </source>
</evidence>
<dbReference type="EMBL" id="CP098502">
    <property type="protein sequence ID" value="UTI62876.1"/>
    <property type="molecule type" value="Genomic_DNA"/>
</dbReference>
<reference evidence="2 3" key="1">
    <citation type="submission" date="2022-06" db="EMBL/GenBank/DDBJ databases">
        <title>Paraconexibacter antarcticus.</title>
        <authorList>
            <person name="Kim C.S."/>
        </authorList>
    </citation>
    <scope>NUCLEOTIDE SEQUENCE [LARGE SCALE GENOMIC DNA]</scope>
    <source>
        <strain evidence="2 3">02-257</strain>
    </source>
</reference>
<organism evidence="2 3">
    <name type="scientific">Paraconexibacter antarcticus</name>
    <dbReference type="NCBI Taxonomy" id="2949664"/>
    <lineage>
        <taxon>Bacteria</taxon>
        <taxon>Bacillati</taxon>
        <taxon>Actinomycetota</taxon>
        <taxon>Thermoleophilia</taxon>
        <taxon>Solirubrobacterales</taxon>
        <taxon>Paraconexibacteraceae</taxon>
        <taxon>Paraconexibacter</taxon>
    </lineage>
</organism>
<feature type="transmembrane region" description="Helical" evidence="1">
    <location>
        <begin position="157"/>
        <end position="182"/>
    </location>
</feature>
<dbReference type="Proteomes" id="UP001056035">
    <property type="component" value="Chromosome"/>
</dbReference>